<evidence type="ECO:0000313" key="9">
    <source>
        <dbReference type="Proteomes" id="UP001500552"/>
    </source>
</evidence>
<dbReference type="InterPro" id="IPR040322">
    <property type="entry name" value="TROVE2"/>
</dbReference>
<evidence type="ECO:0000256" key="1">
    <source>
        <dbReference type="ARBA" id="ARBA00004496"/>
    </source>
</evidence>
<comment type="subcellular location">
    <subcellularLocation>
        <location evidence="1">Cytoplasm</location>
    </subcellularLocation>
</comment>
<evidence type="ECO:0000256" key="5">
    <source>
        <dbReference type="ARBA" id="ARBA00022884"/>
    </source>
</evidence>
<dbReference type="Pfam" id="PF05731">
    <property type="entry name" value="TROVE"/>
    <property type="match status" value="2"/>
</dbReference>
<sequence length="505" mass="56860">MKFNFLTPKKHQTTNHEGALAWKTGPAAELYAAVVTASLNDKFYESSDKRLERIRELIAQNEPLFVAKLAVYARTQMHLRSVPLVLVVELAKVHAGDDLVSRTVARVVQRADEITELLAYYSLSNGRTGTKKLGRLSKQLQKGLAMAFNHFDEYQFAKYNRATDIRLRDALFLVHPKSKDENQRALFDKIAADTLATPYTWETELSALGQQAFESAAAKAAAVRAKWEALIDSNRLGYMALLRNLRNIIETEVSGAHMQRVCATLSDARAVQKARQLPFRYLAAYREVLQLKSGYTSLVLDALEEAVQVSVQNMQGFNEEVRVVVACDVSGSMQKAVSPRSKILNYDIGLMLGMLLQHRCRNVVSGMFGDTWKVINLPRKSVLANVQEFYRREGEVGYSTNGYLVIRDLVNRRVKADKVMIFTDCQLWDNTGYHQSLTQEWKKYKAVAPNARLYLFDLAGYGSSPINLLQEDVFLIAAWSDKIFEVLEAIENGGTALETIEAVDL</sequence>
<gene>
    <name evidence="8" type="ORF">GCM10023188_44460</name>
</gene>
<reference evidence="9" key="1">
    <citation type="journal article" date="2019" name="Int. J. Syst. Evol. Microbiol.">
        <title>The Global Catalogue of Microorganisms (GCM) 10K type strain sequencing project: providing services to taxonomists for standard genome sequencing and annotation.</title>
        <authorList>
            <consortium name="The Broad Institute Genomics Platform"/>
            <consortium name="The Broad Institute Genome Sequencing Center for Infectious Disease"/>
            <person name="Wu L."/>
            <person name="Ma J."/>
        </authorList>
    </citation>
    <scope>NUCLEOTIDE SEQUENCE [LARGE SCALE GENOMIC DNA]</scope>
    <source>
        <strain evidence="9">JCM 17926</strain>
    </source>
</reference>
<protein>
    <submittedName>
        <fullName evidence="8">TROVE domain-containing protein</fullName>
    </submittedName>
</protein>
<keyword evidence="9" id="KW-1185">Reference proteome</keyword>
<keyword evidence="6" id="KW-0687">Ribonucleoprotein</keyword>
<feature type="domain" description="TROVE" evidence="7">
    <location>
        <begin position="13"/>
        <end position="319"/>
    </location>
</feature>
<accession>A0ABP8M2X4</accession>
<organism evidence="8 9">
    <name type="scientific">Pontibacter saemangeumensis</name>
    <dbReference type="NCBI Taxonomy" id="1084525"/>
    <lineage>
        <taxon>Bacteria</taxon>
        <taxon>Pseudomonadati</taxon>
        <taxon>Bacteroidota</taxon>
        <taxon>Cytophagia</taxon>
        <taxon>Cytophagales</taxon>
        <taxon>Hymenobacteraceae</taxon>
        <taxon>Pontibacter</taxon>
    </lineage>
</organism>
<comment type="caution">
    <text evidence="8">The sequence shown here is derived from an EMBL/GenBank/DDBJ whole genome shotgun (WGS) entry which is preliminary data.</text>
</comment>
<dbReference type="PROSITE" id="PS50988">
    <property type="entry name" value="TROVE"/>
    <property type="match status" value="1"/>
</dbReference>
<keyword evidence="5" id="KW-0694">RNA-binding</keyword>
<evidence type="ECO:0000256" key="2">
    <source>
        <dbReference type="ARBA" id="ARBA00007814"/>
    </source>
</evidence>
<dbReference type="SUPFAM" id="SSF140864">
    <property type="entry name" value="TROVE domain-like"/>
    <property type="match status" value="1"/>
</dbReference>
<evidence type="ECO:0000256" key="4">
    <source>
        <dbReference type="ARBA" id="ARBA00022723"/>
    </source>
</evidence>
<comment type="similarity">
    <text evidence="2">Belongs to the Ro 60 kDa family.</text>
</comment>
<evidence type="ECO:0000256" key="6">
    <source>
        <dbReference type="ARBA" id="ARBA00023274"/>
    </source>
</evidence>
<dbReference type="InterPro" id="IPR008858">
    <property type="entry name" value="TROVE_dom"/>
</dbReference>
<evidence type="ECO:0000256" key="3">
    <source>
        <dbReference type="ARBA" id="ARBA00022490"/>
    </source>
</evidence>
<dbReference type="SUPFAM" id="SSF53300">
    <property type="entry name" value="vWA-like"/>
    <property type="match status" value="1"/>
</dbReference>
<dbReference type="PANTHER" id="PTHR14202">
    <property type="entry name" value="60 KDA RIBONUCLEOPROTEIN SSA/RO"/>
    <property type="match status" value="1"/>
</dbReference>
<keyword evidence="3" id="KW-0963">Cytoplasm</keyword>
<evidence type="ECO:0000259" key="7">
    <source>
        <dbReference type="PROSITE" id="PS50988"/>
    </source>
</evidence>
<dbReference type="Proteomes" id="UP001500552">
    <property type="component" value="Unassembled WGS sequence"/>
</dbReference>
<proteinExistence type="inferred from homology"/>
<name>A0ABP8M2X4_9BACT</name>
<dbReference type="RefSeq" id="WP_345162574.1">
    <property type="nucleotide sequence ID" value="NZ_BAABHC010000035.1"/>
</dbReference>
<dbReference type="EMBL" id="BAABHC010000035">
    <property type="protein sequence ID" value="GAA4443547.1"/>
    <property type="molecule type" value="Genomic_DNA"/>
</dbReference>
<dbReference type="InterPro" id="IPR036465">
    <property type="entry name" value="vWFA_dom_sf"/>
</dbReference>
<keyword evidence="4" id="KW-0479">Metal-binding</keyword>
<dbReference type="InterPro" id="IPR037214">
    <property type="entry name" value="TROVE_dom_sf"/>
</dbReference>
<evidence type="ECO:0000313" key="8">
    <source>
        <dbReference type="EMBL" id="GAA4443547.1"/>
    </source>
</evidence>
<dbReference type="PANTHER" id="PTHR14202:SF0">
    <property type="entry name" value="RNA-BINDING PROTEIN RO60"/>
    <property type="match status" value="1"/>
</dbReference>
<dbReference type="Gene3D" id="3.40.50.410">
    <property type="entry name" value="von Willebrand factor, type A domain"/>
    <property type="match status" value="1"/>
</dbReference>